<evidence type="ECO:0000259" key="8">
    <source>
        <dbReference type="PROSITE" id="PS50928"/>
    </source>
</evidence>
<evidence type="ECO:0000256" key="2">
    <source>
        <dbReference type="ARBA" id="ARBA00022448"/>
    </source>
</evidence>
<feature type="transmembrane region" description="Helical" evidence="7">
    <location>
        <begin position="101"/>
        <end position="122"/>
    </location>
</feature>
<evidence type="ECO:0000313" key="9">
    <source>
        <dbReference type="EMBL" id="MDD7973223.1"/>
    </source>
</evidence>
<evidence type="ECO:0000256" key="1">
    <source>
        <dbReference type="ARBA" id="ARBA00004651"/>
    </source>
</evidence>
<keyword evidence="5 7" id="KW-1133">Transmembrane helix</keyword>
<dbReference type="Gene3D" id="1.10.3720.10">
    <property type="entry name" value="MetI-like"/>
    <property type="match status" value="1"/>
</dbReference>
<dbReference type="SUPFAM" id="SSF161098">
    <property type="entry name" value="MetI-like"/>
    <property type="match status" value="1"/>
</dbReference>
<dbReference type="InterPro" id="IPR045621">
    <property type="entry name" value="BPD_transp_1_N"/>
</dbReference>
<organism evidence="9 10">
    <name type="scientific">Roseinatronobacter alkalisoli</name>
    <dbReference type="NCBI Taxonomy" id="3028235"/>
    <lineage>
        <taxon>Bacteria</taxon>
        <taxon>Pseudomonadati</taxon>
        <taxon>Pseudomonadota</taxon>
        <taxon>Alphaproteobacteria</taxon>
        <taxon>Rhodobacterales</taxon>
        <taxon>Paracoccaceae</taxon>
        <taxon>Roseinatronobacter</taxon>
    </lineage>
</organism>
<feature type="domain" description="ABC transmembrane type-1" evidence="8">
    <location>
        <begin position="95"/>
        <end position="303"/>
    </location>
</feature>
<evidence type="ECO:0000313" key="10">
    <source>
        <dbReference type="Proteomes" id="UP001431784"/>
    </source>
</evidence>
<dbReference type="Proteomes" id="UP001431784">
    <property type="component" value="Unassembled WGS sequence"/>
</dbReference>
<evidence type="ECO:0000256" key="3">
    <source>
        <dbReference type="ARBA" id="ARBA00022475"/>
    </source>
</evidence>
<comment type="subcellular location">
    <subcellularLocation>
        <location evidence="1 7">Cell membrane</location>
        <topology evidence="1 7">Multi-pass membrane protein</topology>
    </subcellularLocation>
</comment>
<evidence type="ECO:0000256" key="7">
    <source>
        <dbReference type="RuleBase" id="RU363032"/>
    </source>
</evidence>
<dbReference type="Pfam" id="PF19300">
    <property type="entry name" value="BPD_transp_1_N"/>
    <property type="match status" value="1"/>
</dbReference>
<comment type="caution">
    <text evidence="9">The sequence shown here is derived from an EMBL/GenBank/DDBJ whole genome shotgun (WGS) entry which is preliminary data.</text>
</comment>
<keyword evidence="4 7" id="KW-0812">Transmembrane</keyword>
<dbReference type="PROSITE" id="PS50928">
    <property type="entry name" value="ABC_TM1"/>
    <property type="match status" value="1"/>
</dbReference>
<dbReference type="PANTHER" id="PTHR43163:SF6">
    <property type="entry name" value="DIPEPTIDE TRANSPORT SYSTEM PERMEASE PROTEIN DPPB-RELATED"/>
    <property type="match status" value="1"/>
</dbReference>
<comment type="similarity">
    <text evidence="7">Belongs to the binding-protein-dependent transport system permease family.</text>
</comment>
<feature type="transmembrane region" description="Helical" evidence="7">
    <location>
        <begin position="237"/>
        <end position="260"/>
    </location>
</feature>
<accession>A0ABT5TDM8</accession>
<sequence>MITYLAKRIASGLVLLAIVTTITFVMLFGATENVAQNILGENATSAQIVALEQRLGLDQPLHVQYGKWLSGAVRGDLGTSWLQSERVSTILLHRLPVTLSMVSLAILVIGIVSAVLGVIAAVRGGWADKVIQVISVVGFSMPNFWLGLILVVIFALTLRWLPATGYVPFSSSPGGWLASLALPVTAIVLSGIASASQQIRGAVMDALRQDYIRTLRARGVGPGSVVIRHALRNALPAALTVLSVQFIALLGGAAIIERVFAIPGLGSLTVQASLSGDIPVLMGVVVAAIIIVLIVNVTIDIIHAWVNPKVRLQ</sequence>
<reference evidence="9" key="1">
    <citation type="submission" date="2023-02" db="EMBL/GenBank/DDBJ databases">
        <title>Description of Roseinatronobacter alkalisoli sp. nov., an alkaliphilic bacerium isolated from soda soil.</title>
        <authorList>
            <person name="Wei W."/>
        </authorList>
    </citation>
    <scope>NUCLEOTIDE SEQUENCE</scope>
    <source>
        <strain evidence="9">HJB301</strain>
    </source>
</reference>
<feature type="transmembrane region" description="Helical" evidence="7">
    <location>
        <begin position="134"/>
        <end position="156"/>
    </location>
</feature>
<dbReference type="PANTHER" id="PTHR43163">
    <property type="entry name" value="DIPEPTIDE TRANSPORT SYSTEM PERMEASE PROTEIN DPPB-RELATED"/>
    <property type="match status" value="1"/>
</dbReference>
<dbReference type="InterPro" id="IPR035906">
    <property type="entry name" value="MetI-like_sf"/>
</dbReference>
<dbReference type="InterPro" id="IPR000515">
    <property type="entry name" value="MetI-like"/>
</dbReference>
<dbReference type="RefSeq" id="WP_274353892.1">
    <property type="nucleotide sequence ID" value="NZ_JAQZSM010000027.1"/>
</dbReference>
<dbReference type="EMBL" id="JAQZSM010000027">
    <property type="protein sequence ID" value="MDD7973223.1"/>
    <property type="molecule type" value="Genomic_DNA"/>
</dbReference>
<dbReference type="CDD" id="cd06261">
    <property type="entry name" value="TM_PBP2"/>
    <property type="match status" value="1"/>
</dbReference>
<keyword evidence="6 7" id="KW-0472">Membrane</keyword>
<evidence type="ECO:0000256" key="6">
    <source>
        <dbReference type="ARBA" id="ARBA00023136"/>
    </source>
</evidence>
<dbReference type="Pfam" id="PF00528">
    <property type="entry name" value="BPD_transp_1"/>
    <property type="match status" value="1"/>
</dbReference>
<evidence type="ECO:0000256" key="5">
    <source>
        <dbReference type="ARBA" id="ARBA00022989"/>
    </source>
</evidence>
<feature type="transmembrane region" description="Helical" evidence="7">
    <location>
        <begin position="12"/>
        <end position="30"/>
    </location>
</feature>
<evidence type="ECO:0000256" key="4">
    <source>
        <dbReference type="ARBA" id="ARBA00022692"/>
    </source>
</evidence>
<name>A0ABT5TDM8_9RHOB</name>
<feature type="transmembrane region" description="Helical" evidence="7">
    <location>
        <begin position="280"/>
        <end position="306"/>
    </location>
</feature>
<protein>
    <submittedName>
        <fullName evidence="9">ABC transporter permease</fullName>
    </submittedName>
</protein>
<gene>
    <name evidence="9" type="ORF">PUT78_19245</name>
</gene>
<keyword evidence="3" id="KW-1003">Cell membrane</keyword>
<proteinExistence type="inferred from homology"/>
<keyword evidence="2 7" id="KW-0813">Transport</keyword>
<keyword evidence="10" id="KW-1185">Reference proteome</keyword>
<feature type="transmembrane region" description="Helical" evidence="7">
    <location>
        <begin position="176"/>
        <end position="195"/>
    </location>
</feature>